<dbReference type="SMART" id="SM00483">
    <property type="entry name" value="POLXc"/>
    <property type="match status" value="1"/>
</dbReference>
<dbReference type="EMBL" id="DS957018">
    <property type="protein sequence ID" value="EEC19213.1"/>
    <property type="molecule type" value="Genomic_DNA"/>
</dbReference>
<evidence type="ECO:0000256" key="4">
    <source>
        <dbReference type="ARBA" id="ARBA00022634"/>
    </source>
</evidence>
<dbReference type="PROSITE" id="PS50172">
    <property type="entry name" value="BRCT"/>
    <property type="match status" value="1"/>
</dbReference>
<keyword evidence="22" id="KW-1267">Proteomics identification</keyword>
<dbReference type="InterPro" id="IPR002008">
    <property type="entry name" value="DNA_pol_X_beta-like"/>
</dbReference>
<evidence type="ECO:0000256" key="9">
    <source>
        <dbReference type="ARBA" id="ARBA00022763"/>
    </source>
</evidence>
<gene>
    <name evidence="19" type="ORF">IscW_ISCW023259</name>
</gene>
<dbReference type="PANTHER" id="PTHR11276:SF28">
    <property type="entry name" value="DNA POLYMERASE LAMBDA"/>
    <property type="match status" value="1"/>
</dbReference>
<dbReference type="InterPro" id="IPR018944">
    <property type="entry name" value="DNA_pol_lambd_fingers_domain"/>
</dbReference>
<evidence type="ECO:0000256" key="10">
    <source>
        <dbReference type="ARBA" id="ARBA00022932"/>
    </source>
</evidence>
<dbReference type="GO" id="GO:0003677">
    <property type="term" value="F:DNA binding"/>
    <property type="evidence" value="ECO:0007669"/>
    <property type="project" value="UniProtKB-UniRule"/>
</dbReference>
<feature type="domain" description="BRCT" evidence="18">
    <location>
        <begin position="1"/>
        <end position="92"/>
    </location>
</feature>
<dbReference type="CDD" id="cd00141">
    <property type="entry name" value="NT_POLXc"/>
    <property type="match status" value="1"/>
</dbReference>
<evidence type="ECO:0000256" key="7">
    <source>
        <dbReference type="ARBA" id="ARBA00022705"/>
    </source>
</evidence>
<dbReference type="AlphaFoldDB" id="B7QK41"/>
<dbReference type="InterPro" id="IPR010996">
    <property type="entry name" value="HHH_MUS81"/>
</dbReference>
<dbReference type="InterPro" id="IPR022312">
    <property type="entry name" value="DNA_pol_X"/>
</dbReference>
<dbReference type="GO" id="GO:0003887">
    <property type="term" value="F:DNA-directed DNA polymerase activity"/>
    <property type="evidence" value="ECO:0000318"/>
    <property type="project" value="GO_Central"/>
</dbReference>
<dbReference type="Gene3D" id="1.10.150.20">
    <property type="entry name" value="5' to 3' exonuclease, C-terminal subdomain"/>
    <property type="match status" value="1"/>
</dbReference>
<dbReference type="InterPro" id="IPR019843">
    <property type="entry name" value="DNA_pol-X_BS"/>
</dbReference>
<dbReference type="InterPro" id="IPR043519">
    <property type="entry name" value="NT_sf"/>
</dbReference>
<evidence type="ECO:0000259" key="18">
    <source>
        <dbReference type="PROSITE" id="PS50172"/>
    </source>
</evidence>
<dbReference type="FunFam" id="3.30.210.10:FF:000006">
    <property type="entry name" value="DNA polymerase"/>
    <property type="match status" value="1"/>
</dbReference>
<keyword evidence="6 17" id="KW-0548">Nucleotidyltransferase</keyword>
<reference evidence="19 21" key="1">
    <citation type="submission" date="2008-03" db="EMBL/GenBank/DDBJ databases">
        <title>Annotation of Ixodes scapularis.</title>
        <authorList>
            <consortium name="Ixodes scapularis Genome Project Consortium"/>
            <person name="Caler E."/>
            <person name="Hannick L.I."/>
            <person name="Bidwell S."/>
            <person name="Joardar V."/>
            <person name="Thiagarajan M."/>
            <person name="Amedeo P."/>
            <person name="Galinsky K.J."/>
            <person name="Schobel S."/>
            <person name="Inman J."/>
            <person name="Hostetler J."/>
            <person name="Miller J."/>
            <person name="Hammond M."/>
            <person name="Megy K."/>
            <person name="Lawson D."/>
            <person name="Kodira C."/>
            <person name="Sutton G."/>
            <person name="Meyer J."/>
            <person name="Hill C.A."/>
            <person name="Birren B."/>
            <person name="Nene V."/>
            <person name="Collins F."/>
            <person name="Alarcon-Chaidez F."/>
            <person name="Wikel S."/>
            <person name="Strausberg R."/>
        </authorList>
    </citation>
    <scope>NUCLEOTIDE SEQUENCE [LARGE SCALE GENOMIC DNA]</scope>
    <source>
        <strain evidence="21">Wikel</strain>
        <strain evidence="19">Wikel colony</strain>
    </source>
</reference>
<dbReference type="FunFam" id="1.10.150.20:FF:000010">
    <property type="entry name" value="DNA polymerase lambda"/>
    <property type="match status" value="1"/>
</dbReference>
<dbReference type="InterPro" id="IPR002054">
    <property type="entry name" value="DNA-dir_DNA_pol_X"/>
</dbReference>
<keyword evidence="11" id="KW-0238">DNA-binding</keyword>
<dbReference type="FunFam" id="1.10.150.110:FF:000004">
    <property type="entry name" value="DNA polymerase lambda"/>
    <property type="match status" value="1"/>
</dbReference>
<comment type="cofactor">
    <cofactor evidence="1">
        <name>Mn(2+)</name>
        <dbReference type="ChEBI" id="CHEBI:29035"/>
    </cofactor>
</comment>
<evidence type="ECO:0000256" key="16">
    <source>
        <dbReference type="PIRSR" id="PIRSR622312-50"/>
    </source>
</evidence>
<keyword evidence="9 17" id="KW-0227">DNA damage</keyword>
<dbReference type="EMBL" id="ABJB010902429">
    <property type="status" value="NOT_ANNOTATED_CDS"/>
    <property type="molecule type" value="Genomic_DNA"/>
</dbReference>
<evidence type="ECO:0000256" key="14">
    <source>
        <dbReference type="ARBA" id="ARBA00023242"/>
    </source>
</evidence>
<dbReference type="InterPro" id="IPR028207">
    <property type="entry name" value="DNA_pol_B_palm_palm"/>
</dbReference>
<sequence>MFVGSRVYVVPTGMGKPRVQLFLKKLVEHGAEIADSEKDATHVVVAECVDRERLPKLIDSKKLSPSTRIVRSAWISDSLKNASLASTMPYALTCDLPHECGETVLNSDCAGPSGAEVGAADHGKEPEEPARKECADVPVNRNVHIIEQLQAMVETYQSTKDHWRALSYERAIMALKRHPTEITSWEEARSLPKVGERLADKIWEIVERGKLRKLEEFQGQERLTALQLFTKIWGSGPSTAERWVHQGFTTLEELASSGQLTGQQKIGLKHFHDFLEKMPREEAGEIADTVAKAALSLQPGLTVVPCGSYRRGKSMCGDVDVLISHAELSALDGLLNRLLQLLRSSGFLTDGLAVPHGTGVPSKYMGVCRIDRPGSKHRRLDVFVIPPDELACALLAYTGSAHFNRSLRLRARRMGMALSDRGLRQGVWRKVGIGSHTGFPRGAEKRSLGSLVSTPTEASILEHLGLSYRPPEQREQL</sequence>
<keyword evidence="5 17" id="KW-0808">Transferase</keyword>
<dbReference type="GO" id="GO:0006303">
    <property type="term" value="P:double-strand break repair via nonhomologous end joining"/>
    <property type="evidence" value="ECO:0000318"/>
    <property type="project" value="GO_Central"/>
</dbReference>
<dbReference type="Pfam" id="PF10391">
    <property type="entry name" value="DNA_pol_lambd_f"/>
    <property type="match status" value="1"/>
</dbReference>
<dbReference type="InterPro" id="IPR001357">
    <property type="entry name" value="BRCT_dom"/>
</dbReference>
<accession>B7QK41</accession>
<dbReference type="VEuPathDB" id="VectorBase:ISCP_031075"/>
<evidence type="ECO:0000256" key="6">
    <source>
        <dbReference type="ARBA" id="ARBA00022695"/>
    </source>
</evidence>
<keyword evidence="13" id="KW-0456">Lyase</keyword>
<protein>
    <recommendedName>
        <fullName evidence="17">DNA polymerase</fullName>
        <ecNumber evidence="17">2.7.7.7</ecNumber>
    </recommendedName>
</protein>
<dbReference type="SUPFAM" id="SSF81585">
    <property type="entry name" value="PsbU/PolX domain-like"/>
    <property type="match status" value="1"/>
</dbReference>
<evidence type="ECO:0000256" key="5">
    <source>
        <dbReference type="ARBA" id="ARBA00022679"/>
    </source>
</evidence>
<evidence type="ECO:0000256" key="11">
    <source>
        <dbReference type="ARBA" id="ARBA00023125"/>
    </source>
</evidence>
<keyword evidence="21" id="KW-1185">Reference proteome</keyword>
<evidence type="ECO:0000256" key="3">
    <source>
        <dbReference type="ARBA" id="ARBA00008323"/>
    </source>
</evidence>
<organism>
    <name type="scientific">Ixodes scapularis</name>
    <name type="common">Black-legged tick</name>
    <name type="synonym">Deer tick</name>
    <dbReference type="NCBI Taxonomy" id="6945"/>
    <lineage>
        <taxon>Eukaryota</taxon>
        <taxon>Metazoa</taxon>
        <taxon>Ecdysozoa</taxon>
        <taxon>Arthropoda</taxon>
        <taxon>Chelicerata</taxon>
        <taxon>Arachnida</taxon>
        <taxon>Acari</taxon>
        <taxon>Parasitiformes</taxon>
        <taxon>Ixodida</taxon>
        <taxon>Ixodoidea</taxon>
        <taxon>Ixodidae</taxon>
        <taxon>Ixodinae</taxon>
        <taxon>Ixodes</taxon>
    </lineage>
</organism>
<keyword evidence="8" id="KW-0479">Metal-binding</keyword>
<evidence type="ECO:0007829" key="22">
    <source>
        <dbReference type="PeptideAtlas" id="B7QK41"/>
    </source>
</evidence>
<dbReference type="HOGENOM" id="CLU_008698_6_1_1"/>
<evidence type="ECO:0000256" key="2">
    <source>
        <dbReference type="ARBA" id="ARBA00004123"/>
    </source>
</evidence>
<comment type="subcellular location">
    <subcellularLocation>
        <location evidence="2 17">Nucleus</location>
    </subcellularLocation>
</comment>
<dbReference type="VEuPathDB" id="VectorBase:ISCW023259"/>
<dbReference type="EnsemblMetazoa" id="ISCW023259-RA">
    <property type="protein sequence ID" value="ISCW023259-PA"/>
    <property type="gene ID" value="ISCW023259"/>
</dbReference>
<dbReference type="SUPFAM" id="SSF47802">
    <property type="entry name" value="DNA polymerase beta, N-terminal domain-like"/>
    <property type="match status" value="1"/>
</dbReference>
<dbReference type="Gene3D" id="1.10.150.110">
    <property type="entry name" value="DNA polymerase beta, N-terminal domain-like"/>
    <property type="match status" value="1"/>
</dbReference>
<dbReference type="OrthoDB" id="6478305at2759"/>
<dbReference type="Pfam" id="PF14791">
    <property type="entry name" value="DNA_pol_B_thumb"/>
    <property type="match status" value="1"/>
</dbReference>
<dbReference type="Pfam" id="PF14716">
    <property type="entry name" value="HHH_8"/>
    <property type="match status" value="1"/>
</dbReference>
<dbReference type="Gene3D" id="3.40.50.10190">
    <property type="entry name" value="BRCT domain"/>
    <property type="match status" value="1"/>
</dbReference>
<dbReference type="GO" id="GO:0005634">
    <property type="term" value="C:nucleus"/>
    <property type="evidence" value="ECO:0000318"/>
    <property type="project" value="GO_Central"/>
</dbReference>
<feature type="active site" description="Nucleophile; Schiff-base intermediate with DNA; for 5'-dRP lyase activity" evidence="16">
    <location>
        <position position="201"/>
    </location>
</feature>
<dbReference type="EC" id="2.7.7.7" evidence="17"/>
<dbReference type="SUPFAM" id="SSF52113">
    <property type="entry name" value="BRCT domain"/>
    <property type="match status" value="1"/>
</dbReference>
<evidence type="ECO:0000313" key="19">
    <source>
        <dbReference type="EMBL" id="EEC19213.1"/>
    </source>
</evidence>
<dbReference type="PANTHER" id="PTHR11276">
    <property type="entry name" value="DNA POLYMERASE TYPE-X FAMILY MEMBER"/>
    <property type="match status" value="1"/>
</dbReference>
<keyword evidence="10 17" id="KW-0239">DNA-directed DNA polymerase</keyword>
<dbReference type="Gene3D" id="3.30.460.10">
    <property type="entry name" value="Beta Polymerase, domain 2"/>
    <property type="match status" value="1"/>
</dbReference>
<dbReference type="PROSITE" id="PS00522">
    <property type="entry name" value="DNA_POLYMERASE_X"/>
    <property type="match status" value="1"/>
</dbReference>
<dbReference type="STRING" id="6945.B7QK41"/>
<keyword evidence="7" id="KW-0235">DNA replication</keyword>
<evidence type="ECO:0000256" key="1">
    <source>
        <dbReference type="ARBA" id="ARBA00001936"/>
    </source>
</evidence>
<dbReference type="VEuPathDB" id="VectorBase:ISCI023259"/>
<dbReference type="EMBL" id="ABJB010278722">
    <property type="status" value="NOT_ANNOTATED_CDS"/>
    <property type="molecule type" value="Genomic_DNA"/>
</dbReference>
<dbReference type="GO" id="GO:0016829">
    <property type="term" value="F:lyase activity"/>
    <property type="evidence" value="ECO:0007669"/>
    <property type="project" value="UniProtKB-KW"/>
</dbReference>
<dbReference type="PRINTS" id="PR00869">
    <property type="entry name" value="DNAPOLX"/>
</dbReference>
<dbReference type="SUPFAM" id="SSF81301">
    <property type="entry name" value="Nucleotidyltransferase"/>
    <property type="match status" value="1"/>
</dbReference>
<dbReference type="GO" id="GO:0006260">
    <property type="term" value="P:DNA replication"/>
    <property type="evidence" value="ECO:0007669"/>
    <property type="project" value="UniProtKB-KW"/>
</dbReference>
<name>B7QK41_IXOSC</name>
<keyword evidence="14 17" id="KW-0539">Nucleus</keyword>
<dbReference type="Proteomes" id="UP000001555">
    <property type="component" value="Unassembled WGS sequence"/>
</dbReference>
<proteinExistence type="evidence at protein level"/>
<dbReference type="InterPro" id="IPR037160">
    <property type="entry name" value="DNA_Pol_thumb_sf"/>
</dbReference>
<comment type="catalytic activity">
    <reaction evidence="15 17">
        <text>DNA(n) + a 2'-deoxyribonucleoside 5'-triphosphate = DNA(n+1) + diphosphate</text>
        <dbReference type="Rhea" id="RHEA:22508"/>
        <dbReference type="Rhea" id="RHEA-COMP:17339"/>
        <dbReference type="Rhea" id="RHEA-COMP:17340"/>
        <dbReference type="ChEBI" id="CHEBI:33019"/>
        <dbReference type="ChEBI" id="CHEBI:61560"/>
        <dbReference type="ChEBI" id="CHEBI:173112"/>
        <dbReference type="EC" id="2.7.7.7"/>
    </reaction>
</comment>
<evidence type="ECO:0000256" key="8">
    <source>
        <dbReference type="ARBA" id="ARBA00022723"/>
    </source>
</evidence>
<evidence type="ECO:0000256" key="17">
    <source>
        <dbReference type="RuleBase" id="RU366014"/>
    </source>
</evidence>
<evidence type="ECO:0000313" key="20">
    <source>
        <dbReference type="EnsemblMetazoa" id="ISCW023259-PA"/>
    </source>
</evidence>
<dbReference type="PRINTS" id="PR00870">
    <property type="entry name" value="DNAPOLXBETA"/>
</dbReference>
<dbReference type="InterPro" id="IPR027421">
    <property type="entry name" value="DNA_pol_lamdba_lyase_dom_sf"/>
</dbReference>
<evidence type="ECO:0000256" key="13">
    <source>
        <dbReference type="ARBA" id="ARBA00023239"/>
    </source>
</evidence>
<evidence type="ECO:0000256" key="12">
    <source>
        <dbReference type="ARBA" id="ARBA00023204"/>
    </source>
</evidence>
<dbReference type="Gene3D" id="3.30.210.10">
    <property type="entry name" value="DNA polymerase, thumb domain"/>
    <property type="match status" value="1"/>
</dbReference>
<dbReference type="GO" id="GO:0046872">
    <property type="term" value="F:metal ion binding"/>
    <property type="evidence" value="ECO:0007669"/>
    <property type="project" value="UniProtKB-UniRule"/>
</dbReference>
<keyword evidence="12 17" id="KW-0234">DNA repair</keyword>
<dbReference type="FunFam" id="3.30.460.10:FF:000020">
    <property type="entry name" value="DNA polymerase lambda"/>
    <property type="match status" value="1"/>
</dbReference>
<dbReference type="EMBL" id="ABJB010335966">
    <property type="status" value="NOT_ANNOTATED_CDS"/>
    <property type="molecule type" value="Genomic_DNA"/>
</dbReference>
<comment type="function">
    <text evidence="17">DNA polymerase that functions in several pathways of DNA repair. Involved in base excision repair (BER) responsible for repair of lesions that give rise to abasic (AP) sites in DNA. Also contributes to DNA double-strand break repair by non-homologous end joining and homologous recombination. Has both template-dependent and template-independent (terminal transferase) DNA polymerase activities. Has also a 5'-deoxyribose-5-phosphate lyase (dRP lyase) activity.</text>
</comment>
<dbReference type="InParanoid" id="B7QK41"/>
<reference evidence="20" key="2">
    <citation type="submission" date="2020-05" db="UniProtKB">
        <authorList>
            <consortium name="EnsemblMetazoa"/>
        </authorList>
    </citation>
    <scope>IDENTIFICATION</scope>
    <source>
        <strain evidence="20">wikel</strain>
    </source>
</reference>
<dbReference type="Pfam" id="PF14792">
    <property type="entry name" value="DNA_pol_B_palm"/>
    <property type="match status" value="1"/>
</dbReference>
<dbReference type="InterPro" id="IPR036420">
    <property type="entry name" value="BRCT_dom_sf"/>
</dbReference>
<evidence type="ECO:0000313" key="21">
    <source>
        <dbReference type="Proteomes" id="UP000001555"/>
    </source>
</evidence>
<dbReference type="InterPro" id="IPR029398">
    <property type="entry name" value="PolB_thumb"/>
</dbReference>
<dbReference type="PaxDb" id="6945-B7QK41"/>
<evidence type="ECO:0000256" key="15">
    <source>
        <dbReference type="ARBA" id="ARBA00049244"/>
    </source>
</evidence>
<comment type="similarity">
    <text evidence="3 17">Belongs to the DNA polymerase type-X family.</text>
</comment>
<keyword evidence="4" id="KW-0237">DNA synthesis</keyword>